<dbReference type="RefSeq" id="WP_094926606.1">
    <property type="nucleotide sequence ID" value="NZ_NPIA01000012.1"/>
</dbReference>
<evidence type="ECO:0008006" key="3">
    <source>
        <dbReference type="Google" id="ProtNLM"/>
    </source>
</evidence>
<comment type="caution">
    <text evidence="1">The sequence shown here is derived from an EMBL/GenBank/DDBJ whole genome shotgun (WGS) entry which is preliminary data.</text>
</comment>
<accession>A0A263BPX1</accession>
<dbReference type="Proteomes" id="UP000217083">
    <property type="component" value="Unassembled WGS sequence"/>
</dbReference>
<gene>
    <name evidence="1" type="ORF">CIB95_15300</name>
</gene>
<reference evidence="1 2" key="2">
    <citation type="submission" date="2017-09" db="EMBL/GenBank/DDBJ databases">
        <title>Bacillus patelloidae sp. nov., isolated from the intestinal tract of a marine limpet.</title>
        <authorList>
            <person name="Liu R."/>
            <person name="Dong C."/>
            <person name="Shao Z."/>
        </authorList>
    </citation>
    <scope>NUCLEOTIDE SEQUENCE [LARGE SCALE GENOMIC DNA]</scope>
    <source>
        <strain evidence="1 2">SA5d-4</strain>
    </source>
</reference>
<dbReference type="AlphaFoldDB" id="A0A263BPX1"/>
<protein>
    <recommendedName>
        <fullName evidence="3">Lipoprotein</fullName>
    </recommendedName>
</protein>
<evidence type="ECO:0000313" key="1">
    <source>
        <dbReference type="EMBL" id="OZM55801.1"/>
    </source>
</evidence>
<sequence>MKKLILLFVFMLSGCSSEYELMKEDKVANIVDKVYQHNCLSELGFRGSTRYALVGDRKGICILIGEKDNQEVLYTYGKKENEKYIDTTNLYSYKNSLEYINNQFNGIGTVEDILLHMAGDASLNINPKSIIYDKIIYSFRVKSDSGVKSNYMYFSPYTDELKFYTLLKGEIVEKENLETIFD</sequence>
<keyword evidence="2" id="KW-1185">Reference proteome</keyword>
<reference evidence="2" key="1">
    <citation type="submission" date="2017-08" db="EMBL/GenBank/DDBJ databases">
        <authorList>
            <person name="Huang Z."/>
        </authorList>
    </citation>
    <scope>NUCLEOTIDE SEQUENCE [LARGE SCALE GENOMIC DNA]</scope>
    <source>
        <strain evidence="2">SA5d-4</strain>
    </source>
</reference>
<evidence type="ECO:0000313" key="2">
    <source>
        <dbReference type="Proteomes" id="UP000217083"/>
    </source>
</evidence>
<name>A0A263BPX1_9BACI</name>
<dbReference type="PROSITE" id="PS51257">
    <property type="entry name" value="PROKAR_LIPOPROTEIN"/>
    <property type="match status" value="1"/>
</dbReference>
<proteinExistence type="predicted"/>
<dbReference type="EMBL" id="NPIA01000012">
    <property type="protein sequence ID" value="OZM55801.1"/>
    <property type="molecule type" value="Genomic_DNA"/>
</dbReference>
<organism evidence="1 2">
    <name type="scientific">Lottiidibacillus patelloidae</name>
    <dbReference type="NCBI Taxonomy" id="2670334"/>
    <lineage>
        <taxon>Bacteria</taxon>
        <taxon>Bacillati</taxon>
        <taxon>Bacillota</taxon>
        <taxon>Bacilli</taxon>
        <taxon>Bacillales</taxon>
        <taxon>Bacillaceae</taxon>
        <taxon>Lottiidibacillus</taxon>
    </lineage>
</organism>